<accession>A0ABY7WDD1</accession>
<dbReference type="Pfam" id="PF09851">
    <property type="entry name" value="SHOCT"/>
    <property type="match status" value="1"/>
</dbReference>
<proteinExistence type="predicted"/>
<dbReference type="InterPro" id="IPR018649">
    <property type="entry name" value="SHOCT"/>
</dbReference>
<evidence type="ECO:0000313" key="8">
    <source>
        <dbReference type="EMBL" id="WDF67666.1"/>
    </source>
</evidence>
<keyword evidence="2 5" id="KW-0812">Transmembrane</keyword>
<evidence type="ECO:0000256" key="4">
    <source>
        <dbReference type="ARBA" id="ARBA00023136"/>
    </source>
</evidence>
<name>A0ABY7WDD1_9SPHI</name>
<evidence type="ECO:0000259" key="6">
    <source>
        <dbReference type="Pfam" id="PF05154"/>
    </source>
</evidence>
<evidence type="ECO:0000259" key="7">
    <source>
        <dbReference type="Pfam" id="PF09851"/>
    </source>
</evidence>
<feature type="domain" description="SHOCT" evidence="7">
    <location>
        <begin position="91"/>
        <end position="118"/>
    </location>
</feature>
<dbReference type="RefSeq" id="WP_274266393.1">
    <property type="nucleotide sequence ID" value="NZ_CP117880.1"/>
</dbReference>
<dbReference type="InterPro" id="IPR007829">
    <property type="entry name" value="TM2"/>
</dbReference>
<keyword evidence="3 5" id="KW-1133">Transmembrane helix</keyword>
<keyword evidence="4 5" id="KW-0472">Membrane</keyword>
<evidence type="ECO:0000256" key="3">
    <source>
        <dbReference type="ARBA" id="ARBA00022989"/>
    </source>
</evidence>
<keyword evidence="9" id="KW-1185">Reference proteome</keyword>
<sequence length="118" mass="13490">MKDKVTAALLAFFLGSIGVHRFYLGQTGIGFLCLIFCWTLIPALIAFIDFIIFLTMSQQSFDLKYNRAYLPNQVAHPYGSIVPVPQKDKIAEIERLHNLRERGILTDAEFEEAKKRLL</sequence>
<comment type="subcellular location">
    <subcellularLocation>
        <location evidence="1">Membrane</location>
        <topology evidence="1">Multi-pass membrane protein</topology>
    </subcellularLocation>
</comment>
<feature type="transmembrane region" description="Helical" evidence="5">
    <location>
        <begin position="28"/>
        <end position="54"/>
    </location>
</feature>
<evidence type="ECO:0000256" key="5">
    <source>
        <dbReference type="SAM" id="Phobius"/>
    </source>
</evidence>
<feature type="domain" description="TM2" evidence="6">
    <location>
        <begin position="2"/>
        <end position="51"/>
    </location>
</feature>
<dbReference type="EMBL" id="CP117880">
    <property type="protein sequence ID" value="WDF67666.1"/>
    <property type="molecule type" value="Genomic_DNA"/>
</dbReference>
<evidence type="ECO:0000256" key="1">
    <source>
        <dbReference type="ARBA" id="ARBA00004141"/>
    </source>
</evidence>
<dbReference type="Pfam" id="PF05154">
    <property type="entry name" value="TM2"/>
    <property type="match status" value="1"/>
</dbReference>
<reference evidence="8 9" key="1">
    <citation type="submission" date="2023-02" db="EMBL/GenBank/DDBJ databases">
        <title>Genome sequence of Sphingobacterium sp. KACC 22765.</title>
        <authorList>
            <person name="Kim S."/>
            <person name="Heo J."/>
            <person name="Kwon S.-W."/>
        </authorList>
    </citation>
    <scope>NUCLEOTIDE SEQUENCE [LARGE SCALE GENOMIC DNA]</scope>
    <source>
        <strain evidence="8 9">KACC 22765</strain>
    </source>
</reference>
<organism evidence="8 9">
    <name type="scientific">Sphingobacterium oryzagri</name>
    <dbReference type="NCBI Taxonomy" id="3025669"/>
    <lineage>
        <taxon>Bacteria</taxon>
        <taxon>Pseudomonadati</taxon>
        <taxon>Bacteroidota</taxon>
        <taxon>Sphingobacteriia</taxon>
        <taxon>Sphingobacteriales</taxon>
        <taxon>Sphingobacteriaceae</taxon>
        <taxon>Sphingobacterium</taxon>
    </lineage>
</organism>
<evidence type="ECO:0000256" key="2">
    <source>
        <dbReference type="ARBA" id="ARBA00022692"/>
    </source>
</evidence>
<evidence type="ECO:0000313" key="9">
    <source>
        <dbReference type="Proteomes" id="UP001221558"/>
    </source>
</evidence>
<gene>
    <name evidence="8" type="ORF">PQ465_15300</name>
</gene>
<protein>
    <submittedName>
        <fullName evidence="8">NINE protein</fullName>
    </submittedName>
</protein>
<dbReference type="Proteomes" id="UP001221558">
    <property type="component" value="Chromosome"/>
</dbReference>